<dbReference type="SMART" id="SM00471">
    <property type="entry name" value="HDc"/>
    <property type="match status" value="1"/>
</dbReference>
<feature type="transmembrane region" description="Helical" evidence="1">
    <location>
        <begin position="133"/>
        <end position="151"/>
    </location>
</feature>
<evidence type="ECO:0000259" key="2">
    <source>
        <dbReference type="PROSITE" id="PS51832"/>
    </source>
</evidence>
<dbReference type="PANTHER" id="PTHR43155:SF2">
    <property type="entry name" value="CYCLIC DI-GMP PHOSPHODIESTERASE PA4108"/>
    <property type="match status" value="1"/>
</dbReference>
<dbReference type="InterPro" id="IPR048436">
    <property type="entry name" value="MASE12"/>
</dbReference>
<evidence type="ECO:0000256" key="1">
    <source>
        <dbReference type="SAM" id="Phobius"/>
    </source>
</evidence>
<dbReference type="PROSITE" id="PS51832">
    <property type="entry name" value="HD_GYP"/>
    <property type="match status" value="1"/>
</dbReference>
<keyword evidence="3" id="KW-0378">Hydrolase</keyword>
<evidence type="ECO:0000313" key="4">
    <source>
        <dbReference type="Proteomes" id="UP000247476"/>
    </source>
</evidence>
<dbReference type="OrthoDB" id="9759601at2"/>
<dbReference type="PANTHER" id="PTHR43155">
    <property type="entry name" value="CYCLIC DI-GMP PHOSPHODIESTERASE PA4108-RELATED"/>
    <property type="match status" value="1"/>
</dbReference>
<dbReference type="InterPro" id="IPR003607">
    <property type="entry name" value="HD/PDEase_dom"/>
</dbReference>
<dbReference type="InterPro" id="IPR037522">
    <property type="entry name" value="HD_GYP_dom"/>
</dbReference>
<comment type="caution">
    <text evidence="3">The sequence shown here is derived from an EMBL/GenBank/DDBJ whole genome shotgun (WGS) entry which is preliminary data.</text>
</comment>
<dbReference type="Pfam" id="PF20971">
    <property type="entry name" value="MASE12"/>
    <property type="match status" value="1"/>
</dbReference>
<feature type="transmembrane region" description="Helical" evidence="1">
    <location>
        <begin position="59"/>
        <end position="76"/>
    </location>
</feature>
<dbReference type="AlphaFoldDB" id="A0A2V5K559"/>
<keyword evidence="1" id="KW-0472">Membrane</keyword>
<keyword evidence="1" id="KW-1133">Transmembrane helix</keyword>
<sequence length="401" mass="45459">MHRGWLHSTIINQEQRAIRLFLTLFYTIVFSFDAFYFYIYPKYMSDTRAVGMTEGGFGFGLYVVLLAMIPFAVYLYRHGKPTAVKYVYLYGYLAVTTCNDLIVYAGSDKSYDASNVAEVLFVLFSPIFLNRNYFFQVIGGITAKYIVLFLVIRQPVLIMALALYPILSSIAYIILNRFIGYVNAIRDSYNAQMEGIVRGIVATLELKDPYTRGHSERVAHFSLVLANRMNRFSEEEMKSYYYACLLHDVGKVNIPDSILTKPSSLTEQEYEIIKTHPVVGVNAIRDIEGLRDSVDVVLHHHERWDGNGYPHRLAGEQIPLLARITAVADAFDAMTTKRSYRGALSVEEAYDRIIQGKGTQFDPSIVEVFQDVFPIWVNYVKSKQANSAVVPGRPSETALSG</sequence>
<proteinExistence type="predicted"/>
<dbReference type="Proteomes" id="UP000247476">
    <property type="component" value="Unassembled WGS sequence"/>
</dbReference>
<feature type="transmembrane region" description="Helical" evidence="1">
    <location>
        <begin position="156"/>
        <end position="175"/>
    </location>
</feature>
<protein>
    <submittedName>
        <fullName evidence="3">Metal-dependent phosphohydrolase</fullName>
    </submittedName>
</protein>
<name>A0A2V5K559_9BACL</name>
<dbReference type="EMBL" id="QJVJ01000005">
    <property type="protein sequence ID" value="PYI54489.1"/>
    <property type="molecule type" value="Genomic_DNA"/>
</dbReference>
<dbReference type="Gene3D" id="1.10.3210.10">
    <property type="entry name" value="Hypothetical protein af1432"/>
    <property type="match status" value="1"/>
</dbReference>
<feature type="transmembrane region" description="Helical" evidence="1">
    <location>
        <begin position="88"/>
        <end position="106"/>
    </location>
</feature>
<dbReference type="GO" id="GO:0016787">
    <property type="term" value="F:hydrolase activity"/>
    <property type="evidence" value="ECO:0007669"/>
    <property type="project" value="UniProtKB-KW"/>
</dbReference>
<feature type="domain" description="HD-GYP" evidence="2">
    <location>
        <begin position="189"/>
        <end position="385"/>
    </location>
</feature>
<dbReference type="Pfam" id="PF13487">
    <property type="entry name" value="HD_5"/>
    <property type="match status" value="1"/>
</dbReference>
<gene>
    <name evidence="3" type="ORF">DLM86_13565</name>
</gene>
<keyword evidence="4" id="KW-1185">Reference proteome</keyword>
<evidence type="ECO:0000313" key="3">
    <source>
        <dbReference type="EMBL" id="PYI54489.1"/>
    </source>
</evidence>
<organism evidence="3 4">
    <name type="scientific">Paenibacillus flagellatus</name>
    <dbReference type="NCBI Taxonomy" id="2211139"/>
    <lineage>
        <taxon>Bacteria</taxon>
        <taxon>Bacillati</taxon>
        <taxon>Bacillota</taxon>
        <taxon>Bacilli</taxon>
        <taxon>Bacillales</taxon>
        <taxon>Paenibacillaceae</taxon>
        <taxon>Paenibacillus</taxon>
    </lineage>
</organism>
<dbReference type="CDD" id="cd00077">
    <property type="entry name" value="HDc"/>
    <property type="match status" value="1"/>
</dbReference>
<feature type="transmembrane region" description="Helical" evidence="1">
    <location>
        <begin position="20"/>
        <end position="39"/>
    </location>
</feature>
<dbReference type="RefSeq" id="WP_110840547.1">
    <property type="nucleotide sequence ID" value="NZ_QJVJ01000005.1"/>
</dbReference>
<accession>A0A2V5K559</accession>
<reference evidence="3 4" key="1">
    <citation type="submission" date="2018-05" db="EMBL/GenBank/DDBJ databases">
        <title>Paenibacillus flagellatus sp. nov., isolated from selenium mineral soil.</title>
        <authorList>
            <person name="Dai X."/>
        </authorList>
    </citation>
    <scope>NUCLEOTIDE SEQUENCE [LARGE SCALE GENOMIC DNA]</scope>
    <source>
        <strain evidence="3 4">DXL2</strain>
    </source>
</reference>
<dbReference type="SUPFAM" id="SSF109604">
    <property type="entry name" value="HD-domain/PDEase-like"/>
    <property type="match status" value="1"/>
</dbReference>
<keyword evidence="1" id="KW-0812">Transmembrane</keyword>